<feature type="signal peptide" evidence="1">
    <location>
        <begin position="1"/>
        <end position="30"/>
    </location>
</feature>
<organism evidence="2 3">
    <name type="scientific">Rhizocola hellebori</name>
    <dbReference type="NCBI Taxonomy" id="1392758"/>
    <lineage>
        <taxon>Bacteria</taxon>
        <taxon>Bacillati</taxon>
        <taxon>Actinomycetota</taxon>
        <taxon>Actinomycetes</taxon>
        <taxon>Micromonosporales</taxon>
        <taxon>Micromonosporaceae</taxon>
        <taxon>Rhizocola</taxon>
    </lineage>
</organism>
<evidence type="ECO:0000313" key="2">
    <source>
        <dbReference type="EMBL" id="GIH02268.1"/>
    </source>
</evidence>
<evidence type="ECO:0000313" key="3">
    <source>
        <dbReference type="Proteomes" id="UP000612899"/>
    </source>
</evidence>
<gene>
    <name evidence="2" type="ORF">Rhe02_03350</name>
</gene>
<reference evidence="2" key="1">
    <citation type="submission" date="2021-01" db="EMBL/GenBank/DDBJ databases">
        <title>Whole genome shotgun sequence of Rhizocola hellebori NBRC 109834.</title>
        <authorList>
            <person name="Komaki H."/>
            <person name="Tamura T."/>
        </authorList>
    </citation>
    <scope>NUCLEOTIDE SEQUENCE</scope>
    <source>
        <strain evidence="2">NBRC 109834</strain>
    </source>
</reference>
<feature type="chain" id="PRO_5035303128" description="PLAT domain-containing protein" evidence="1">
    <location>
        <begin position="31"/>
        <end position="167"/>
    </location>
</feature>
<proteinExistence type="predicted"/>
<dbReference type="EMBL" id="BONY01000001">
    <property type="protein sequence ID" value="GIH02268.1"/>
    <property type="molecule type" value="Genomic_DNA"/>
</dbReference>
<protein>
    <recommendedName>
        <fullName evidence="4">PLAT domain-containing protein</fullName>
    </recommendedName>
</protein>
<keyword evidence="3" id="KW-1185">Reference proteome</keyword>
<keyword evidence="1" id="KW-0732">Signal</keyword>
<dbReference type="Proteomes" id="UP000612899">
    <property type="component" value="Unassembled WGS sequence"/>
</dbReference>
<name>A0A8J3Q1V9_9ACTN</name>
<comment type="caution">
    <text evidence="2">The sequence shown here is derived from an EMBL/GenBank/DDBJ whole genome shotgun (WGS) entry which is preliminary data.</text>
</comment>
<evidence type="ECO:0000256" key="1">
    <source>
        <dbReference type="SAM" id="SignalP"/>
    </source>
</evidence>
<evidence type="ECO:0008006" key="4">
    <source>
        <dbReference type="Google" id="ProtNLM"/>
    </source>
</evidence>
<accession>A0A8J3Q1V9</accession>
<sequence>MNRVRMTGRFLLAVAAGTALLFATASTASAATAVQSGGVAPAAVGANLTGATITFFTLDENKDDNTFVRVQVRDENGALASTTSGFFGEFKDGTTRGPLPMTVRSGIKWETLTFNSVTISIVPDGNDTWRFGFEVDLFFSDGSVEPEFIDFVSLSQNHRSEAFEFVF</sequence>
<dbReference type="AlphaFoldDB" id="A0A8J3Q1V9"/>